<evidence type="ECO:0000313" key="11">
    <source>
        <dbReference type="Proteomes" id="UP000062398"/>
    </source>
</evidence>
<evidence type="ECO:0000313" key="10">
    <source>
        <dbReference type="Proteomes" id="UP000061362"/>
    </source>
</evidence>
<reference evidence="10 11" key="2">
    <citation type="journal article" date="2015" name="Genome Announc.">
        <title>Complete Genome Sequences of Evolved Arsenate-Resistant Metallosphaera sedula Strains.</title>
        <authorList>
            <person name="Ai C."/>
            <person name="McCarthy S."/>
            <person name="Schackwitz W."/>
            <person name="Martin J."/>
            <person name="Lipzen A."/>
            <person name="Blum P."/>
        </authorList>
    </citation>
    <scope>NUCLEOTIDE SEQUENCE [LARGE SCALE GENOMIC DNA]</scope>
    <source>
        <strain evidence="5 11">ARS120-1</strain>
        <strain evidence="6 10">ARS120-2</strain>
        <strain evidence="3 13">ARS50-1</strain>
        <strain evidence="4 12">ARS50-2</strain>
    </source>
</reference>
<dbReference type="Proteomes" id="UP000029084">
    <property type="component" value="Chromosome"/>
</dbReference>
<dbReference type="Proteomes" id="UP000061362">
    <property type="component" value="Chromosome"/>
</dbReference>
<evidence type="ECO:0000313" key="2">
    <source>
        <dbReference type="EMBL" id="AIM27816.1"/>
    </source>
</evidence>
<dbReference type="Proteomes" id="UP000056255">
    <property type="component" value="Chromosome"/>
</dbReference>
<evidence type="ECO:0000313" key="8">
    <source>
        <dbReference type="Proteomes" id="UP000029084"/>
    </source>
</evidence>
<accession>A0A088E661</accession>
<evidence type="ECO:0000313" key="7">
    <source>
        <dbReference type="EMBL" id="AKV83634.1"/>
    </source>
</evidence>
<dbReference type="Proteomes" id="UP000062475">
    <property type="component" value="Chromosome"/>
</dbReference>
<sequence>MDATIIYYDPVTVPVFPDVSLVGIKYEREEKRSVNSVEEMEQLAVEGKVVLVRAKGTIALNIGLKVTYPFNEIVNVKRVGVPREFTNDGVKVEYKEVLEPYGYVGVNINFSPSLPFIIVETEQGGRIISLSSIQDTKPEVPRESKTPEKKRKKRAKKSRKRRKVKSKGSRKSRGV</sequence>
<dbReference type="EMBL" id="CP012176">
    <property type="protein sequence ID" value="AKV83634.1"/>
    <property type="molecule type" value="Genomic_DNA"/>
</dbReference>
<proteinExistence type="predicted"/>
<dbReference type="RefSeq" id="WP_012021619.1">
    <property type="nucleotide sequence ID" value="NZ_AP019770.1"/>
</dbReference>
<dbReference type="OMA" id="MDATIIY"/>
<gene>
    <name evidence="2" type="ORF">HA72_1677</name>
    <name evidence="3" type="ORF">MsedA_1711</name>
    <name evidence="4" type="ORF">MsedB_1713</name>
    <name evidence="5" type="ORF">MsedC_1711</name>
    <name evidence="6" type="ORF">MsedD_1712</name>
    <name evidence="7" type="ORF">MsedE_1714</name>
</gene>
<name>A0A088E661_9CREN</name>
<dbReference type="Proteomes" id="UP000068832">
    <property type="component" value="Chromosome"/>
</dbReference>
<evidence type="ECO:0000313" key="13">
    <source>
        <dbReference type="Proteomes" id="UP000068832"/>
    </source>
</evidence>
<dbReference type="EMBL" id="CP012174">
    <property type="protein sequence ID" value="AKV79154.1"/>
    <property type="molecule type" value="Genomic_DNA"/>
</dbReference>
<protein>
    <submittedName>
        <fullName evidence="2">Uncharacterized protein</fullName>
    </submittedName>
</protein>
<feature type="compositionally biased region" description="Basic and acidic residues" evidence="1">
    <location>
        <begin position="136"/>
        <end position="147"/>
    </location>
</feature>
<evidence type="ECO:0000313" key="12">
    <source>
        <dbReference type="Proteomes" id="UP000062475"/>
    </source>
</evidence>
<evidence type="ECO:0000313" key="5">
    <source>
        <dbReference type="EMBL" id="AKV79154.1"/>
    </source>
</evidence>
<evidence type="ECO:0000313" key="4">
    <source>
        <dbReference type="EMBL" id="AKV76903.1"/>
    </source>
</evidence>
<dbReference type="OrthoDB" id="34579at2157"/>
<dbReference type="EMBL" id="CP008822">
    <property type="protein sequence ID" value="AIM27816.1"/>
    <property type="molecule type" value="Genomic_DNA"/>
</dbReference>
<evidence type="ECO:0000313" key="6">
    <source>
        <dbReference type="EMBL" id="AKV81399.1"/>
    </source>
</evidence>
<dbReference type="GeneID" id="91756189"/>
<reference evidence="7 9" key="3">
    <citation type="submission" date="2015-07" db="EMBL/GenBank/DDBJ databases">
        <title>Physiological, transcriptional responses and genome re-sequencing of acid resistant extremely thermoacidophilic Metallosphaera sedula SARC-M1.</title>
        <authorList>
            <person name="Ai C."/>
            <person name="McCarthy S."/>
            <person name="Eckrich V."/>
            <person name="Rudrappa D."/>
            <person name="Qiu G."/>
            <person name="Blum P."/>
        </authorList>
    </citation>
    <scope>NUCLEOTIDE SEQUENCE [LARGE SCALE GENOMIC DNA]</scope>
    <source>
        <strain evidence="7 9">SARC-M1</strain>
    </source>
</reference>
<organism evidence="2 8">
    <name type="scientific">Metallosphaera sedula</name>
    <dbReference type="NCBI Taxonomy" id="43687"/>
    <lineage>
        <taxon>Archaea</taxon>
        <taxon>Thermoproteota</taxon>
        <taxon>Thermoprotei</taxon>
        <taxon>Sulfolobales</taxon>
        <taxon>Sulfolobaceae</taxon>
        <taxon>Metallosphaera</taxon>
    </lineage>
</organism>
<evidence type="ECO:0000256" key="1">
    <source>
        <dbReference type="SAM" id="MobiDB-lite"/>
    </source>
</evidence>
<dbReference type="Proteomes" id="UP000062398">
    <property type="component" value="Chromosome"/>
</dbReference>
<feature type="compositionally biased region" description="Basic residues" evidence="1">
    <location>
        <begin position="148"/>
        <end position="175"/>
    </location>
</feature>
<evidence type="ECO:0000313" key="9">
    <source>
        <dbReference type="Proteomes" id="UP000056255"/>
    </source>
</evidence>
<feature type="region of interest" description="Disordered" evidence="1">
    <location>
        <begin position="130"/>
        <end position="175"/>
    </location>
</feature>
<dbReference type="EMBL" id="CP012173">
    <property type="protein sequence ID" value="AKV76903.1"/>
    <property type="molecule type" value="Genomic_DNA"/>
</dbReference>
<evidence type="ECO:0000313" key="3">
    <source>
        <dbReference type="EMBL" id="AKV74666.1"/>
    </source>
</evidence>
<dbReference type="AlphaFoldDB" id="A0A088E661"/>
<dbReference type="EMBL" id="CP012175">
    <property type="protein sequence ID" value="AKV81399.1"/>
    <property type="molecule type" value="Genomic_DNA"/>
</dbReference>
<reference evidence="2 8" key="1">
    <citation type="journal article" date="2014" name="J. Bacteriol.">
        <title>Role of an Archaeal PitA Transporter in the Copper and Arsenic Resistance of Metallosphaera sedula, an Extreme Thermoacidophile.</title>
        <authorList>
            <person name="McCarthy S."/>
            <person name="Ai C."/>
            <person name="Wheaton G."/>
            <person name="Tevatia R."/>
            <person name="Eckrich V."/>
            <person name="Kelly R."/>
            <person name="Blum P."/>
        </authorList>
    </citation>
    <scope>NUCLEOTIDE SEQUENCE [LARGE SCALE GENOMIC DNA]</scope>
    <source>
        <strain evidence="2 8">CuR1</strain>
    </source>
</reference>
<dbReference type="EMBL" id="CP012172">
    <property type="protein sequence ID" value="AKV74666.1"/>
    <property type="molecule type" value="Genomic_DNA"/>
</dbReference>